<dbReference type="GO" id="GO:0000981">
    <property type="term" value="F:DNA-binding transcription factor activity, RNA polymerase II-specific"/>
    <property type="evidence" value="ECO:0007669"/>
    <property type="project" value="InterPro"/>
</dbReference>
<dbReference type="OrthoDB" id="2257100at2759"/>
<name>A0A8H5FIW2_9AGAR</name>
<gene>
    <name evidence="3" type="ORF">D9758_012083</name>
</gene>
<dbReference type="SMART" id="SM00066">
    <property type="entry name" value="GAL4"/>
    <property type="match status" value="1"/>
</dbReference>
<feature type="domain" description="Zn(2)-C6 fungal-type" evidence="2">
    <location>
        <begin position="348"/>
        <end position="382"/>
    </location>
</feature>
<evidence type="ECO:0000313" key="3">
    <source>
        <dbReference type="EMBL" id="KAF5338830.1"/>
    </source>
</evidence>
<dbReference type="Pfam" id="PF00172">
    <property type="entry name" value="Zn_clus"/>
    <property type="match status" value="1"/>
</dbReference>
<dbReference type="Gene3D" id="4.10.240.10">
    <property type="entry name" value="Zn(2)-C6 fungal-type DNA-binding domain"/>
    <property type="match status" value="1"/>
</dbReference>
<dbReference type="GO" id="GO:0008270">
    <property type="term" value="F:zinc ion binding"/>
    <property type="evidence" value="ECO:0007669"/>
    <property type="project" value="InterPro"/>
</dbReference>
<evidence type="ECO:0000259" key="2">
    <source>
        <dbReference type="PROSITE" id="PS50048"/>
    </source>
</evidence>
<keyword evidence="4" id="KW-1185">Reference proteome</keyword>
<comment type="caution">
    <text evidence="3">The sequence shown here is derived from an EMBL/GenBank/DDBJ whole genome shotgun (WGS) entry which is preliminary data.</text>
</comment>
<dbReference type="CDD" id="cd00067">
    <property type="entry name" value="GAL4"/>
    <property type="match status" value="1"/>
</dbReference>
<dbReference type="AlphaFoldDB" id="A0A8H5FIW2"/>
<dbReference type="PROSITE" id="PS50048">
    <property type="entry name" value="ZN2_CY6_FUNGAL_2"/>
    <property type="match status" value="1"/>
</dbReference>
<reference evidence="3 4" key="1">
    <citation type="journal article" date="2020" name="ISME J.">
        <title>Uncovering the hidden diversity of litter-decomposition mechanisms in mushroom-forming fungi.</title>
        <authorList>
            <person name="Floudas D."/>
            <person name="Bentzer J."/>
            <person name="Ahren D."/>
            <person name="Johansson T."/>
            <person name="Persson P."/>
            <person name="Tunlid A."/>
        </authorList>
    </citation>
    <scope>NUCLEOTIDE SEQUENCE [LARGE SCALE GENOMIC DNA]</scope>
    <source>
        <strain evidence="3 4">CBS 291.85</strain>
    </source>
</reference>
<feature type="region of interest" description="Disordered" evidence="1">
    <location>
        <begin position="187"/>
        <end position="221"/>
    </location>
</feature>
<dbReference type="InterPro" id="IPR001138">
    <property type="entry name" value="Zn2Cys6_DnaBD"/>
</dbReference>
<dbReference type="Proteomes" id="UP000559256">
    <property type="component" value="Unassembled WGS sequence"/>
</dbReference>
<protein>
    <recommendedName>
        <fullName evidence="2">Zn(2)-C6 fungal-type domain-containing protein</fullName>
    </recommendedName>
</protein>
<evidence type="ECO:0000313" key="4">
    <source>
        <dbReference type="Proteomes" id="UP000559256"/>
    </source>
</evidence>
<sequence>MSNVRSSHHNSFPGNEFLTSPFMDTPYDEFLSPNNFDSPVSPDFNTPLMADLSSFEMDSDFNDAPLFDDLATSIYGDYGALTTETAKEVEPIKEHAQPAASASTYTFSPGTPMLDAVDAVDPSSLCHSLRIPKSKETHSSATGTRKHITTASLVPLDAPTQSRHYATPSTTSRKEVPAVFARKRNRSLAFGDEKDEPEVKRDIDVESTTEKDHDVNASKPTIPPFIRSFRAQLDLDGEESDGDEIVYPRGQVIRPQAANSGGHQWLHRFLLLLPRLKLISVFLRKNGTNQSLQGTGTEQMVLDEILDQEHYLSQVVEEGDEQELHSSLSSQAQQSSFIPTGRRRAQIACRNCRRRKVKCVTNEEPPHDPCERCTRMSLVCEYVAVGETKSTANANAGVRIV</sequence>
<organism evidence="3 4">
    <name type="scientific">Tetrapyrgos nigripes</name>
    <dbReference type="NCBI Taxonomy" id="182062"/>
    <lineage>
        <taxon>Eukaryota</taxon>
        <taxon>Fungi</taxon>
        <taxon>Dikarya</taxon>
        <taxon>Basidiomycota</taxon>
        <taxon>Agaricomycotina</taxon>
        <taxon>Agaricomycetes</taxon>
        <taxon>Agaricomycetidae</taxon>
        <taxon>Agaricales</taxon>
        <taxon>Marasmiineae</taxon>
        <taxon>Marasmiaceae</taxon>
        <taxon>Tetrapyrgos</taxon>
    </lineage>
</organism>
<evidence type="ECO:0000256" key="1">
    <source>
        <dbReference type="SAM" id="MobiDB-lite"/>
    </source>
</evidence>
<dbReference type="InterPro" id="IPR036864">
    <property type="entry name" value="Zn2-C6_fun-type_DNA-bd_sf"/>
</dbReference>
<dbReference type="PROSITE" id="PS00463">
    <property type="entry name" value="ZN2_CY6_FUNGAL_1"/>
    <property type="match status" value="1"/>
</dbReference>
<dbReference type="SUPFAM" id="SSF57701">
    <property type="entry name" value="Zn2/Cys6 DNA-binding domain"/>
    <property type="match status" value="1"/>
</dbReference>
<proteinExistence type="predicted"/>
<feature type="compositionally biased region" description="Basic and acidic residues" evidence="1">
    <location>
        <begin position="197"/>
        <end position="216"/>
    </location>
</feature>
<dbReference type="EMBL" id="JAACJM010000191">
    <property type="protein sequence ID" value="KAF5338830.1"/>
    <property type="molecule type" value="Genomic_DNA"/>
</dbReference>
<accession>A0A8H5FIW2</accession>